<reference evidence="1" key="1">
    <citation type="submission" date="2014-11" db="EMBL/GenBank/DDBJ databases">
        <authorList>
            <person name="Amaro Gonzalez C."/>
        </authorList>
    </citation>
    <scope>NUCLEOTIDE SEQUENCE</scope>
</reference>
<organism evidence="1">
    <name type="scientific">Anguilla anguilla</name>
    <name type="common">European freshwater eel</name>
    <name type="synonym">Muraena anguilla</name>
    <dbReference type="NCBI Taxonomy" id="7936"/>
    <lineage>
        <taxon>Eukaryota</taxon>
        <taxon>Metazoa</taxon>
        <taxon>Chordata</taxon>
        <taxon>Craniata</taxon>
        <taxon>Vertebrata</taxon>
        <taxon>Euteleostomi</taxon>
        <taxon>Actinopterygii</taxon>
        <taxon>Neopterygii</taxon>
        <taxon>Teleostei</taxon>
        <taxon>Anguilliformes</taxon>
        <taxon>Anguillidae</taxon>
        <taxon>Anguilla</taxon>
    </lineage>
</organism>
<protein>
    <submittedName>
        <fullName evidence="1">Uncharacterized protein</fullName>
    </submittedName>
</protein>
<evidence type="ECO:0000313" key="1">
    <source>
        <dbReference type="EMBL" id="JAH10031.1"/>
    </source>
</evidence>
<name>A0A0E9PZG6_ANGAN</name>
<reference evidence="1" key="2">
    <citation type="journal article" date="2015" name="Fish Shellfish Immunol.">
        <title>Early steps in the European eel (Anguilla anguilla)-Vibrio vulnificus interaction in the gills: Role of the RtxA13 toxin.</title>
        <authorList>
            <person name="Callol A."/>
            <person name="Pajuelo D."/>
            <person name="Ebbesson L."/>
            <person name="Teles M."/>
            <person name="MacKenzie S."/>
            <person name="Amaro C."/>
        </authorList>
    </citation>
    <scope>NUCLEOTIDE SEQUENCE</scope>
</reference>
<sequence>MNEHPSVRCILFRTFSKIPNACISYPVLAFNEFIGCDVMIMIAIVCSVPSCRKPFLFSELSVRVNTC</sequence>
<dbReference type="EMBL" id="GBXM01098546">
    <property type="protein sequence ID" value="JAH10031.1"/>
    <property type="molecule type" value="Transcribed_RNA"/>
</dbReference>
<proteinExistence type="predicted"/>
<accession>A0A0E9PZG6</accession>
<dbReference type="AlphaFoldDB" id="A0A0E9PZG6"/>